<organism evidence="1 2">
    <name type="scientific">Microvirga lotononidis</name>
    <dbReference type="NCBI Taxonomy" id="864069"/>
    <lineage>
        <taxon>Bacteria</taxon>
        <taxon>Pseudomonadati</taxon>
        <taxon>Pseudomonadota</taxon>
        <taxon>Alphaproteobacteria</taxon>
        <taxon>Hyphomicrobiales</taxon>
        <taxon>Methylobacteriaceae</taxon>
        <taxon>Microvirga</taxon>
    </lineage>
</organism>
<dbReference type="PATRIC" id="fig|864069.3.peg.1306"/>
<protein>
    <submittedName>
        <fullName evidence="1">Uncharacterized protein</fullName>
    </submittedName>
</protein>
<proteinExistence type="predicted"/>
<keyword evidence="2" id="KW-1185">Reference proteome</keyword>
<evidence type="ECO:0000313" key="2">
    <source>
        <dbReference type="Proteomes" id="UP000003947"/>
    </source>
</evidence>
<dbReference type="EMBL" id="JH660640">
    <property type="protein sequence ID" value="EIM29857.1"/>
    <property type="molecule type" value="Genomic_DNA"/>
</dbReference>
<name>I4Z0W5_9HYPH</name>
<dbReference type="Proteomes" id="UP000003947">
    <property type="component" value="Unassembled WGS sequence"/>
</dbReference>
<dbReference type="HOGENOM" id="CLU_3100921_0_0_5"/>
<dbReference type="RefSeq" id="WP_009489861.1">
    <property type="nucleotide sequence ID" value="NZ_CP141050.1"/>
</dbReference>
<evidence type="ECO:0000313" key="1">
    <source>
        <dbReference type="EMBL" id="EIM29857.1"/>
    </source>
</evidence>
<reference evidence="1 2" key="1">
    <citation type="submission" date="2012-02" db="EMBL/GenBank/DDBJ databases">
        <title>Improved High-Quality Draft sequence of Microvirga sp. WSM3557.</title>
        <authorList>
            <consortium name="US DOE Joint Genome Institute"/>
            <person name="Lucas S."/>
            <person name="Han J."/>
            <person name="Lapidus A."/>
            <person name="Cheng J.-F."/>
            <person name="Goodwin L."/>
            <person name="Pitluck S."/>
            <person name="Peters L."/>
            <person name="Zhang X."/>
            <person name="Detter J.C."/>
            <person name="Han C."/>
            <person name="Tapia R."/>
            <person name="Land M."/>
            <person name="Hauser L."/>
            <person name="Kyrpides N."/>
            <person name="Ivanova N."/>
            <person name="Pagani I."/>
            <person name="Brau L."/>
            <person name="Yates R."/>
            <person name="O'Hara G."/>
            <person name="Rui T."/>
            <person name="Howieson J."/>
            <person name="Reeve W."/>
            <person name="Woyke T."/>
        </authorList>
    </citation>
    <scope>NUCLEOTIDE SEQUENCE [LARGE SCALE GENOMIC DNA]</scope>
    <source>
        <strain evidence="1 2">WSM3557</strain>
    </source>
</reference>
<sequence>MYSFTASCADDGSEDRYKMPYVVTVKDKKSFTLKTEDGTTDYRWCAYKMFD</sequence>
<dbReference type="AlphaFoldDB" id="I4Z0W5"/>
<gene>
    <name evidence="1" type="ORF">MicloDRAFT_00011770</name>
</gene>
<accession>I4Z0W5</accession>